<feature type="compositionally biased region" description="Basic and acidic residues" evidence="1">
    <location>
        <begin position="25"/>
        <end position="36"/>
    </location>
</feature>
<dbReference type="CDD" id="cd02440">
    <property type="entry name" value="AdoMet_MTases"/>
    <property type="match status" value="1"/>
</dbReference>
<reference evidence="4" key="1">
    <citation type="submission" date="2016-06" db="EMBL/GenBank/DDBJ databases">
        <title>Complete genome sequence of Actinoalloteichus fjordicus DSM 46855 (=ADI127-17), type strain of the new species Actinoalloteichus fjordicus.</title>
        <authorList>
            <person name="Ruckert C."/>
            <person name="Nouioui I."/>
            <person name="Willmese J."/>
            <person name="van Wezel G."/>
            <person name="Klenk H.-P."/>
            <person name="Kalinowski J."/>
            <person name="Zotchev S.B."/>
        </authorList>
    </citation>
    <scope>NUCLEOTIDE SEQUENCE [LARGE SCALE GENOMIC DNA]</scope>
    <source>
        <strain evidence="4">ADI127-7</strain>
    </source>
</reference>
<dbReference type="InterPro" id="IPR050508">
    <property type="entry name" value="Methyltransf_Superfamily"/>
</dbReference>
<dbReference type="EMBL" id="CP016076">
    <property type="protein sequence ID" value="APU13347.1"/>
    <property type="molecule type" value="Genomic_DNA"/>
</dbReference>
<evidence type="ECO:0000256" key="1">
    <source>
        <dbReference type="SAM" id="MobiDB-lite"/>
    </source>
</evidence>
<name>A0AAC9L924_9PSEU</name>
<dbReference type="InterPro" id="IPR029063">
    <property type="entry name" value="SAM-dependent_MTases_sf"/>
</dbReference>
<dbReference type="SUPFAM" id="SSF53335">
    <property type="entry name" value="S-adenosyl-L-methionine-dependent methyltransferases"/>
    <property type="match status" value="1"/>
</dbReference>
<dbReference type="KEGG" id="acad:UA74_06370"/>
<keyword evidence="3" id="KW-0489">Methyltransferase</keyword>
<protein>
    <submittedName>
        <fullName evidence="3">Methyltransferase family protein</fullName>
    </submittedName>
</protein>
<feature type="region of interest" description="Disordered" evidence="1">
    <location>
        <begin position="1"/>
        <end position="51"/>
    </location>
</feature>
<accession>A0AAC9L924</accession>
<sequence>MSETPMRRPGIKRQGTTRLDEVDDVTAHDVPRHEPTGTDGRVPTDPAPNPHATEAEVKAAYADPKLANVLYHDWEAETYDEKWSISYDDRCVDYAVGRFHYAAGVPAKPYGRALELGSGTGFFLLNLMQGGIVEKGSVTDLSPGMVKAALRNAENLGLDVDGRVGDAERIPYPDDTFDLVVGHAVLHHIPDVEAAMREVLRVLKPGGRFVFAGDPTRIGDYYARRLGRATWWLTTRITRLPALAAWRRPQQELDESSRAAALEAVVDLHTFVPSELEQTARAAGAVRVHARTEEFAAALFGWPVRTFEAAVPQGKLGFGWAMFAYRTWQRLSWLDQRLAGLLPRDVFYNVLITGRKAARSDRA</sequence>
<keyword evidence="3" id="KW-0808">Transferase</keyword>
<dbReference type="AlphaFoldDB" id="A0AAC9L924"/>
<evidence type="ECO:0000313" key="3">
    <source>
        <dbReference type="EMBL" id="APU13347.1"/>
    </source>
</evidence>
<dbReference type="PANTHER" id="PTHR42912">
    <property type="entry name" value="METHYLTRANSFERASE"/>
    <property type="match status" value="1"/>
</dbReference>
<dbReference type="Proteomes" id="UP000185511">
    <property type="component" value="Chromosome"/>
</dbReference>
<dbReference type="GO" id="GO:0008757">
    <property type="term" value="F:S-adenosylmethionine-dependent methyltransferase activity"/>
    <property type="evidence" value="ECO:0007669"/>
    <property type="project" value="InterPro"/>
</dbReference>
<organism evidence="3 4">
    <name type="scientific">Actinoalloteichus fjordicus</name>
    <dbReference type="NCBI Taxonomy" id="1612552"/>
    <lineage>
        <taxon>Bacteria</taxon>
        <taxon>Bacillati</taxon>
        <taxon>Actinomycetota</taxon>
        <taxon>Actinomycetes</taxon>
        <taxon>Pseudonocardiales</taxon>
        <taxon>Pseudonocardiaceae</taxon>
        <taxon>Actinoalloteichus</taxon>
    </lineage>
</organism>
<dbReference type="InterPro" id="IPR013216">
    <property type="entry name" value="Methyltransf_11"/>
</dbReference>
<feature type="domain" description="Methyltransferase type 11" evidence="2">
    <location>
        <begin position="114"/>
        <end position="211"/>
    </location>
</feature>
<dbReference type="Gene3D" id="3.40.50.150">
    <property type="entry name" value="Vaccinia Virus protein VP39"/>
    <property type="match status" value="1"/>
</dbReference>
<evidence type="ECO:0000313" key="4">
    <source>
        <dbReference type="Proteomes" id="UP000185511"/>
    </source>
</evidence>
<keyword evidence="4" id="KW-1185">Reference proteome</keyword>
<dbReference type="Pfam" id="PF08241">
    <property type="entry name" value="Methyltransf_11"/>
    <property type="match status" value="1"/>
</dbReference>
<dbReference type="PANTHER" id="PTHR42912:SF93">
    <property type="entry name" value="N6-ADENOSINE-METHYLTRANSFERASE TMT1A"/>
    <property type="match status" value="1"/>
</dbReference>
<dbReference type="GO" id="GO:0032259">
    <property type="term" value="P:methylation"/>
    <property type="evidence" value="ECO:0007669"/>
    <property type="project" value="UniProtKB-KW"/>
</dbReference>
<dbReference type="RefSeq" id="WP_232237653.1">
    <property type="nucleotide sequence ID" value="NZ_CP016076.1"/>
</dbReference>
<gene>
    <name evidence="3" type="ORF">UA74_06370</name>
</gene>
<proteinExistence type="predicted"/>
<evidence type="ECO:0000259" key="2">
    <source>
        <dbReference type="Pfam" id="PF08241"/>
    </source>
</evidence>